<feature type="region of interest" description="Disordered" evidence="6">
    <location>
        <begin position="342"/>
        <end position="388"/>
    </location>
</feature>
<proteinExistence type="predicted"/>
<feature type="compositionally biased region" description="Acidic residues" evidence="6">
    <location>
        <begin position="279"/>
        <end position="290"/>
    </location>
</feature>
<keyword evidence="7" id="KW-1133">Transmembrane helix</keyword>
<keyword evidence="4 5" id="KW-0067">ATP-binding</keyword>
<dbReference type="InterPro" id="IPR000719">
    <property type="entry name" value="Prot_kinase_dom"/>
</dbReference>
<dbReference type="InterPro" id="IPR017441">
    <property type="entry name" value="Protein_kinase_ATP_BS"/>
</dbReference>
<feature type="compositionally biased region" description="Low complexity" evidence="6">
    <location>
        <begin position="362"/>
        <end position="372"/>
    </location>
</feature>
<dbReference type="Gene3D" id="3.30.200.20">
    <property type="entry name" value="Phosphorylase Kinase, domain 1"/>
    <property type="match status" value="1"/>
</dbReference>
<protein>
    <submittedName>
        <fullName evidence="9">Serine/threonine-protein kinase</fullName>
        <ecNumber evidence="9">2.7.11.1</ecNumber>
    </submittedName>
</protein>
<evidence type="ECO:0000256" key="6">
    <source>
        <dbReference type="SAM" id="MobiDB-lite"/>
    </source>
</evidence>
<accession>A0ABV8ESP2</accession>
<dbReference type="SUPFAM" id="SSF56112">
    <property type="entry name" value="Protein kinase-like (PK-like)"/>
    <property type="match status" value="1"/>
</dbReference>
<evidence type="ECO:0000256" key="5">
    <source>
        <dbReference type="PROSITE-ProRule" id="PRU10141"/>
    </source>
</evidence>
<dbReference type="RefSeq" id="WP_386188088.1">
    <property type="nucleotide sequence ID" value="NZ_JBHSBC010000003.1"/>
</dbReference>
<evidence type="ECO:0000256" key="3">
    <source>
        <dbReference type="ARBA" id="ARBA00022777"/>
    </source>
</evidence>
<gene>
    <name evidence="9" type="ORF">ACFOYY_04565</name>
</gene>
<feature type="binding site" evidence="5">
    <location>
        <position position="26"/>
    </location>
    <ligand>
        <name>ATP</name>
        <dbReference type="ChEBI" id="CHEBI:30616"/>
    </ligand>
</feature>
<feature type="region of interest" description="Disordered" evidence="6">
    <location>
        <begin position="260"/>
        <end position="309"/>
    </location>
</feature>
<dbReference type="PANTHER" id="PTHR43289:SF34">
    <property type="entry name" value="SERINE_THREONINE-PROTEIN KINASE YBDM-RELATED"/>
    <property type="match status" value="1"/>
</dbReference>
<dbReference type="InterPro" id="IPR011009">
    <property type="entry name" value="Kinase-like_dom_sf"/>
</dbReference>
<reference evidence="10" key="1">
    <citation type="journal article" date="2019" name="Int. J. Syst. Evol. Microbiol.">
        <title>The Global Catalogue of Microorganisms (GCM) 10K type strain sequencing project: providing services to taxonomists for standard genome sequencing and annotation.</title>
        <authorList>
            <consortium name="The Broad Institute Genomics Platform"/>
            <consortium name="The Broad Institute Genome Sequencing Center for Infectious Disease"/>
            <person name="Wu L."/>
            <person name="Ma J."/>
        </authorList>
    </citation>
    <scope>NUCLEOTIDE SEQUENCE [LARGE SCALE GENOMIC DNA]</scope>
    <source>
        <strain evidence="10">TBRC 7912</strain>
    </source>
</reference>
<dbReference type="PROSITE" id="PS00108">
    <property type="entry name" value="PROTEIN_KINASE_ST"/>
    <property type="match status" value="1"/>
</dbReference>
<keyword evidence="1 9" id="KW-0808">Transferase</keyword>
<sequence length="590" mass="62624">MGRLGAGGMGVVYAGLAPDGARVAVKLVHDSLAGDPEFRMRFAREISVLTRVRGLCTARILESDADAARPWLAAEYVPGRTLGDHVRADGPLTGDQWFGLVVGLAEALVAVHAVDVVHRDIKPSNVILAPNGPKLVDFGIARALDGTSVTRTGALVGTPGWLSPEEYRSTSAGPAADVYGWGLLAVYAATGRPPYGTARPEVLALRVLNDPVDTSEVPEPLRELVGRALAKDPASRPSAREILAEASQAWRIDGTDELTTRLDHTWEPPVEDVSWRKEEEEEQAGQEEQDSPDKQGEQGRRETRKGGRRRGVLAGTVAVAVVGVVGAVLWSLPDGAGLFAAPSSTPRSTPPSAPVSTPPSSPSTVPASTTLSTPPPPSTTPATQIRPEAPETTADLAAALDLALTMTPSASFSYEGGFTQSSAVATVTGRVVNRTAHAGRDDFDIRIGGDEFDDRHVVVRDGVLYPGKKNLLSLKAGTAEWAVLMVAGTAGPSVIGEVVANSTRMERKGHTYSGTLAVDKTNGLLRELLDSWMGGDVMKEGSRSYLTYLLTTDTHDRPKAFHLVWSFPTGSAGIYRADFTTTYSDWRSAE</sequence>
<dbReference type="PROSITE" id="PS50011">
    <property type="entry name" value="PROTEIN_KINASE_DOM"/>
    <property type="match status" value="1"/>
</dbReference>
<feature type="domain" description="Protein kinase" evidence="8">
    <location>
        <begin position="1"/>
        <end position="251"/>
    </location>
</feature>
<evidence type="ECO:0000256" key="4">
    <source>
        <dbReference type="ARBA" id="ARBA00022840"/>
    </source>
</evidence>
<keyword evidence="7" id="KW-0812">Transmembrane</keyword>
<evidence type="ECO:0000313" key="10">
    <source>
        <dbReference type="Proteomes" id="UP001595698"/>
    </source>
</evidence>
<dbReference type="Proteomes" id="UP001595698">
    <property type="component" value="Unassembled WGS sequence"/>
</dbReference>
<dbReference type="PROSITE" id="PS00107">
    <property type="entry name" value="PROTEIN_KINASE_ATP"/>
    <property type="match status" value="1"/>
</dbReference>
<keyword evidence="10" id="KW-1185">Reference proteome</keyword>
<dbReference type="CDD" id="cd14014">
    <property type="entry name" value="STKc_PknB_like"/>
    <property type="match status" value="1"/>
</dbReference>
<dbReference type="EMBL" id="JBHSBC010000003">
    <property type="protein sequence ID" value="MFC3979382.1"/>
    <property type="molecule type" value="Genomic_DNA"/>
</dbReference>
<dbReference type="Gene3D" id="1.10.510.10">
    <property type="entry name" value="Transferase(Phosphotransferase) domain 1"/>
    <property type="match status" value="1"/>
</dbReference>
<dbReference type="SMART" id="SM00220">
    <property type="entry name" value="S_TKc"/>
    <property type="match status" value="1"/>
</dbReference>
<dbReference type="Pfam" id="PF00069">
    <property type="entry name" value="Pkinase"/>
    <property type="match status" value="1"/>
</dbReference>
<feature type="compositionally biased region" description="Pro residues" evidence="6">
    <location>
        <begin position="348"/>
        <end position="361"/>
    </location>
</feature>
<keyword evidence="2 5" id="KW-0547">Nucleotide-binding</keyword>
<keyword evidence="3 9" id="KW-0418">Kinase</keyword>
<feature type="transmembrane region" description="Helical" evidence="7">
    <location>
        <begin position="311"/>
        <end position="332"/>
    </location>
</feature>
<evidence type="ECO:0000313" key="9">
    <source>
        <dbReference type="EMBL" id="MFC3979382.1"/>
    </source>
</evidence>
<evidence type="ECO:0000259" key="8">
    <source>
        <dbReference type="PROSITE" id="PS50011"/>
    </source>
</evidence>
<organism evidence="9 10">
    <name type="scientific">Streptosporangium jomthongense</name>
    <dbReference type="NCBI Taxonomy" id="1193683"/>
    <lineage>
        <taxon>Bacteria</taxon>
        <taxon>Bacillati</taxon>
        <taxon>Actinomycetota</taxon>
        <taxon>Actinomycetes</taxon>
        <taxon>Streptosporangiales</taxon>
        <taxon>Streptosporangiaceae</taxon>
        <taxon>Streptosporangium</taxon>
    </lineage>
</organism>
<comment type="caution">
    <text evidence="9">The sequence shown here is derived from an EMBL/GenBank/DDBJ whole genome shotgun (WGS) entry which is preliminary data.</text>
</comment>
<keyword evidence="7" id="KW-0472">Membrane</keyword>
<feature type="compositionally biased region" description="Basic and acidic residues" evidence="6">
    <location>
        <begin position="291"/>
        <end position="305"/>
    </location>
</feature>
<evidence type="ECO:0000256" key="2">
    <source>
        <dbReference type="ARBA" id="ARBA00022741"/>
    </source>
</evidence>
<name>A0ABV8ESP2_9ACTN</name>
<evidence type="ECO:0000256" key="1">
    <source>
        <dbReference type="ARBA" id="ARBA00022679"/>
    </source>
</evidence>
<dbReference type="GO" id="GO:0004674">
    <property type="term" value="F:protein serine/threonine kinase activity"/>
    <property type="evidence" value="ECO:0007669"/>
    <property type="project" value="UniProtKB-EC"/>
</dbReference>
<dbReference type="EC" id="2.7.11.1" evidence="9"/>
<evidence type="ECO:0000256" key="7">
    <source>
        <dbReference type="SAM" id="Phobius"/>
    </source>
</evidence>
<dbReference type="PANTHER" id="PTHR43289">
    <property type="entry name" value="MITOGEN-ACTIVATED PROTEIN KINASE KINASE KINASE 20-RELATED"/>
    <property type="match status" value="1"/>
</dbReference>
<dbReference type="InterPro" id="IPR008271">
    <property type="entry name" value="Ser/Thr_kinase_AS"/>
</dbReference>